<evidence type="ECO:0008006" key="9">
    <source>
        <dbReference type="Google" id="ProtNLM"/>
    </source>
</evidence>
<dbReference type="Proteomes" id="UP000239907">
    <property type="component" value="Unassembled WGS sequence"/>
</dbReference>
<evidence type="ECO:0000256" key="2">
    <source>
        <dbReference type="ARBA" id="ARBA00022475"/>
    </source>
</evidence>
<proteinExistence type="predicted"/>
<keyword evidence="4 6" id="KW-1133">Transmembrane helix</keyword>
<protein>
    <recommendedName>
        <fullName evidence="9">YjgP/YjgQ family permease</fullName>
    </recommendedName>
</protein>
<evidence type="ECO:0000313" key="8">
    <source>
        <dbReference type="Proteomes" id="UP000239907"/>
    </source>
</evidence>
<keyword evidence="3 6" id="KW-0812">Transmembrane</keyword>
<comment type="caution">
    <text evidence="7">The sequence shown here is derived from an EMBL/GenBank/DDBJ whole genome shotgun (WGS) entry which is preliminary data.</text>
</comment>
<evidence type="ECO:0000256" key="4">
    <source>
        <dbReference type="ARBA" id="ARBA00022989"/>
    </source>
</evidence>
<keyword evidence="5 6" id="KW-0472">Membrane</keyword>
<sequence>MLTADRYIGKQIISTTIFAVLILSGVFLLGNIFKEARPLFVGKHPSAYLILEFIFSVLPFSLMFTIPFSFLAAVMLVFGRLSADNELVGMRMAGRSLPRIALPVFASAILLSGFCYWLNVKIAPEAKGNVKDLLIQAVKEDPNKFLDPGVVQTQLDDKRIYVQAREGDILYGVHIHDIGDESTAYGEKLYTYAESAHLDIDITKGQLQLKLQDATIETVSKDGIHTPITVSAINPVIFDFSLEKKKRIKASWMTNTEITQHLQDHPNLKPEKVTEFKNQITHRQSYSLACIAFALVGVPLGMSSRRKESSSGFALSIAIGLGYFLFHIFANQVDADSEDLATILYWMPNFLALLLGIYLFRRASRK</sequence>
<dbReference type="PANTHER" id="PTHR33529">
    <property type="entry name" value="SLR0882 PROTEIN-RELATED"/>
    <property type="match status" value="1"/>
</dbReference>
<feature type="transmembrane region" description="Helical" evidence="6">
    <location>
        <begin position="100"/>
        <end position="119"/>
    </location>
</feature>
<feature type="transmembrane region" description="Helical" evidence="6">
    <location>
        <begin position="313"/>
        <end position="330"/>
    </location>
</feature>
<feature type="transmembrane region" description="Helical" evidence="6">
    <location>
        <begin position="12"/>
        <end position="33"/>
    </location>
</feature>
<evidence type="ECO:0000256" key="1">
    <source>
        <dbReference type="ARBA" id="ARBA00004651"/>
    </source>
</evidence>
<feature type="transmembrane region" description="Helical" evidence="6">
    <location>
        <begin position="53"/>
        <end position="79"/>
    </location>
</feature>
<evidence type="ECO:0000256" key="3">
    <source>
        <dbReference type="ARBA" id="ARBA00022692"/>
    </source>
</evidence>
<feature type="transmembrane region" description="Helical" evidence="6">
    <location>
        <begin position="342"/>
        <end position="360"/>
    </location>
</feature>
<gene>
    <name evidence="7" type="ORF">BSZ32_02095</name>
</gene>
<dbReference type="GO" id="GO:0043190">
    <property type="term" value="C:ATP-binding cassette (ABC) transporter complex"/>
    <property type="evidence" value="ECO:0007669"/>
    <property type="project" value="TreeGrafter"/>
</dbReference>
<comment type="subcellular location">
    <subcellularLocation>
        <location evidence="1">Cell membrane</location>
        <topology evidence="1">Multi-pass membrane protein</topology>
    </subcellularLocation>
</comment>
<dbReference type="OrthoDB" id="9780716at2"/>
<keyword evidence="2" id="KW-1003">Cell membrane</keyword>
<dbReference type="EMBL" id="MQWA01000001">
    <property type="protein sequence ID" value="PQJ27405.1"/>
    <property type="molecule type" value="Genomic_DNA"/>
</dbReference>
<name>A0A2S7TXC5_9BACT</name>
<dbReference type="AlphaFoldDB" id="A0A2S7TXC5"/>
<dbReference type="RefSeq" id="WP_105041888.1">
    <property type="nucleotide sequence ID" value="NZ_MQWA01000001.1"/>
</dbReference>
<dbReference type="GO" id="GO:0015920">
    <property type="term" value="P:lipopolysaccharide transport"/>
    <property type="evidence" value="ECO:0007669"/>
    <property type="project" value="TreeGrafter"/>
</dbReference>
<dbReference type="PANTHER" id="PTHR33529:SF6">
    <property type="entry name" value="YJGP_YJGQ FAMILY PERMEASE"/>
    <property type="match status" value="1"/>
</dbReference>
<organism evidence="7 8">
    <name type="scientific">Rubritalea profundi</name>
    <dbReference type="NCBI Taxonomy" id="1658618"/>
    <lineage>
        <taxon>Bacteria</taxon>
        <taxon>Pseudomonadati</taxon>
        <taxon>Verrucomicrobiota</taxon>
        <taxon>Verrucomicrobiia</taxon>
        <taxon>Verrucomicrobiales</taxon>
        <taxon>Rubritaleaceae</taxon>
        <taxon>Rubritalea</taxon>
    </lineage>
</organism>
<evidence type="ECO:0000313" key="7">
    <source>
        <dbReference type="EMBL" id="PQJ27405.1"/>
    </source>
</evidence>
<accession>A0A2S7TXC5</accession>
<dbReference type="InterPro" id="IPR005495">
    <property type="entry name" value="LptG/LptF_permease"/>
</dbReference>
<evidence type="ECO:0000256" key="6">
    <source>
        <dbReference type="SAM" id="Phobius"/>
    </source>
</evidence>
<reference evidence="7 8" key="1">
    <citation type="submission" date="2016-12" db="EMBL/GenBank/DDBJ databases">
        <title>Study of bacterial adaptation to deep sea.</title>
        <authorList>
            <person name="Song J."/>
            <person name="Yoshizawa S."/>
            <person name="Kogure K."/>
        </authorList>
    </citation>
    <scope>NUCLEOTIDE SEQUENCE [LARGE SCALE GENOMIC DNA]</scope>
    <source>
        <strain evidence="7 8">SAORIC-165</strain>
    </source>
</reference>
<evidence type="ECO:0000256" key="5">
    <source>
        <dbReference type="ARBA" id="ARBA00023136"/>
    </source>
</evidence>
<keyword evidence="8" id="KW-1185">Reference proteome</keyword>
<dbReference type="Pfam" id="PF03739">
    <property type="entry name" value="LptF_LptG"/>
    <property type="match status" value="1"/>
</dbReference>